<protein>
    <recommendedName>
        <fullName evidence="4">Stress-induced protein</fullName>
    </recommendedName>
</protein>
<name>A0ABX6CP64_9GAMM</name>
<evidence type="ECO:0000256" key="1">
    <source>
        <dbReference type="SAM" id="MobiDB-lite"/>
    </source>
</evidence>
<sequence>MTEHRGGKGSFAEDSQHASEAGQKGGSH</sequence>
<feature type="region of interest" description="Disordered" evidence="1">
    <location>
        <begin position="1"/>
        <end position="28"/>
    </location>
</feature>
<reference evidence="2 3" key="1">
    <citation type="submission" date="2018-10" db="EMBL/GenBank/DDBJ databases">
        <title>Complete genome sequence of Pseudomonas pelagia strain Kongs-67.</title>
        <authorList>
            <person name="Sinha R.K."/>
            <person name="Krishnan K."/>
        </authorList>
    </citation>
    <scope>NUCLEOTIDE SEQUENCE [LARGE SCALE GENOMIC DNA]</scope>
    <source>
        <strain evidence="2 3">Kongs-67</strain>
    </source>
</reference>
<evidence type="ECO:0008006" key="4">
    <source>
        <dbReference type="Google" id="ProtNLM"/>
    </source>
</evidence>
<dbReference type="EMBL" id="CP033116">
    <property type="protein sequence ID" value="QFY56278.1"/>
    <property type="molecule type" value="Genomic_DNA"/>
</dbReference>
<evidence type="ECO:0000313" key="2">
    <source>
        <dbReference type="EMBL" id="QFY56278.1"/>
    </source>
</evidence>
<evidence type="ECO:0000313" key="3">
    <source>
        <dbReference type="Proteomes" id="UP000344571"/>
    </source>
</evidence>
<dbReference type="RefSeq" id="WP_143520297.1">
    <property type="nucleotide sequence ID" value="NZ_CP033116.1"/>
</dbReference>
<accession>A0ABX6CP64</accession>
<gene>
    <name evidence="2" type="ORF">EAO82_07835</name>
</gene>
<proteinExistence type="predicted"/>
<organism evidence="2 3">
    <name type="scientific">Halopseudomonas pelagia</name>
    <dbReference type="NCBI Taxonomy" id="553151"/>
    <lineage>
        <taxon>Bacteria</taxon>
        <taxon>Pseudomonadati</taxon>
        <taxon>Pseudomonadota</taxon>
        <taxon>Gammaproteobacteria</taxon>
        <taxon>Pseudomonadales</taxon>
        <taxon>Pseudomonadaceae</taxon>
        <taxon>Halopseudomonas</taxon>
    </lineage>
</organism>
<dbReference type="Pfam" id="PF10685">
    <property type="entry name" value="KGG"/>
    <property type="match status" value="1"/>
</dbReference>
<dbReference type="Proteomes" id="UP000344571">
    <property type="component" value="Chromosome"/>
</dbReference>
<dbReference type="InterPro" id="IPR019626">
    <property type="entry name" value="Stress-induced_KGG_rpt"/>
</dbReference>
<keyword evidence="3" id="KW-1185">Reference proteome</keyword>